<dbReference type="CDD" id="cd04301">
    <property type="entry name" value="NAT_SF"/>
    <property type="match status" value="1"/>
</dbReference>
<dbReference type="PROSITE" id="PS51186">
    <property type="entry name" value="GNAT"/>
    <property type="match status" value="1"/>
</dbReference>
<dbReference type="Gene3D" id="3.40.630.30">
    <property type="match status" value="1"/>
</dbReference>
<protein>
    <submittedName>
        <fullName evidence="2">GNAT family N-acetyltransferase</fullName>
    </submittedName>
</protein>
<proteinExistence type="predicted"/>
<keyword evidence="2" id="KW-0808">Transferase</keyword>
<dbReference type="EMBL" id="VTEQ01000002">
    <property type="protein sequence ID" value="TYS54745.1"/>
    <property type="molecule type" value="Genomic_DNA"/>
</dbReference>
<dbReference type="RefSeq" id="WP_148984883.1">
    <property type="nucleotide sequence ID" value="NZ_JBNILK010000003.1"/>
</dbReference>
<evidence type="ECO:0000313" key="2">
    <source>
        <dbReference type="EMBL" id="TYS54745.1"/>
    </source>
</evidence>
<evidence type="ECO:0000259" key="1">
    <source>
        <dbReference type="PROSITE" id="PS51186"/>
    </source>
</evidence>
<dbReference type="Proteomes" id="UP000322997">
    <property type="component" value="Unassembled WGS sequence"/>
</dbReference>
<dbReference type="InterPro" id="IPR016181">
    <property type="entry name" value="Acyl_CoA_acyltransferase"/>
</dbReference>
<feature type="domain" description="N-acetyltransferase" evidence="1">
    <location>
        <begin position="149"/>
        <end position="286"/>
    </location>
</feature>
<sequence>MKKFLEAISTYIALANQRAEHHVGYCGDEQEEILHTISHEFSDLPVGESIAVKHENDAIIGVLGADVDLGDGTAELWGPFVKEGQPAELALELWEDLTTRLGDKVHTYYGFYNQQNTLARDFMNRLGACKGSSHLIMHAFKQKGVRINSRVDELSPERHASFIKLHDEAFPDTYMSGLDILKRLDHEHKVFTVESEAGIKGYVYVAGRPNHNEGTIEFIAVDPAERHQGIGTTLTKAALAFLHDELGIQTVSMTVDAGHDQAIRLYGRAGFEVVHRMEHYTVRVTY</sequence>
<accession>A0A5D4RTP9</accession>
<dbReference type="InterPro" id="IPR000182">
    <property type="entry name" value="GNAT_dom"/>
</dbReference>
<comment type="caution">
    <text evidence="2">The sequence shown here is derived from an EMBL/GenBank/DDBJ whole genome shotgun (WGS) entry which is preliminary data.</text>
</comment>
<organism evidence="2 3">
    <name type="scientific">Rossellomorea marisflavi</name>
    <dbReference type="NCBI Taxonomy" id="189381"/>
    <lineage>
        <taxon>Bacteria</taxon>
        <taxon>Bacillati</taxon>
        <taxon>Bacillota</taxon>
        <taxon>Bacilli</taxon>
        <taxon>Bacillales</taxon>
        <taxon>Bacillaceae</taxon>
        <taxon>Rossellomorea</taxon>
    </lineage>
</organism>
<evidence type="ECO:0000313" key="3">
    <source>
        <dbReference type="Proteomes" id="UP000322997"/>
    </source>
</evidence>
<name>A0A5D4RTP9_9BACI</name>
<dbReference type="GO" id="GO:0016747">
    <property type="term" value="F:acyltransferase activity, transferring groups other than amino-acyl groups"/>
    <property type="evidence" value="ECO:0007669"/>
    <property type="project" value="InterPro"/>
</dbReference>
<gene>
    <name evidence="2" type="ORF">FZC83_07305</name>
</gene>
<dbReference type="AlphaFoldDB" id="A0A5D4RTP9"/>
<dbReference type="SUPFAM" id="SSF55729">
    <property type="entry name" value="Acyl-CoA N-acyltransferases (Nat)"/>
    <property type="match status" value="1"/>
</dbReference>
<reference evidence="2 3" key="1">
    <citation type="submission" date="2019-08" db="EMBL/GenBank/DDBJ databases">
        <title>Bacillus genomes from the desert of Cuatro Cienegas, Coahuila.</title>
        <authorList>
            <person name="Olmedo-Alvarez G."/>
        </authorList>
    </citation>
    <scope>NUCLEOTIDE SEQUENCE [LARGE SCALE GENOMIC DNA]</scope>
    <source>
        <strain evidence="2 3">CH108_3D</strain>
    </source>
</reference>
<dbReference type="Pfam" id="PF00583">
    <property type="entry name" value="Acetyltransf_1"/>
    <property type="match status" value="1"/>
</dbReference>